<keyword evidence="3" id="KW-0413">Isomerase</keyword>
<keyword evidence="1" id="KW-0472">Membrane</keyword>
<feature type="transmembrane region" description="Helical" evidence="1">
    <location>
        <begin position="73"/>
        <end position="90"/>
    </location>
</feature>
<evidence type="ECO:0000259" key="2">
    <source>
        <dbReference type="Pfam" id="PF01323"/>
    </source>
</evidence>
<dbReference type="AlphaFoldDB" id="A0A0G1U2H5"/>
<organism evidence="3 4">
    <name type="scientific">Candidatus Beckwithbacteria bacterium GW2011_GWB1_47_15</name>
    <dbReference type="NCBI Taxonomy" id="1618371"/>
    <lineage>
        <taxon>Bacteria</taxon>
        <taxon>Candidatus Beckwithiibacteriota</taxon>
    </lineage>
</organism>
<dbReference type="GO" id="GO:0016491">
    <property type="term" value="F:oxidoreductase activity"/>
    <property type="evidence" value="ECO:0007669"/>
    <property type="project" value="InterPro"/>
</dbReference>
<sequence length="310" mass="34983">MFCIIAFIVLGIISIFSASHRELAKEAFDCVFRRITFRPCTTGFKEKMKARLVGKLLNRSALAAKLFNRHFELLSWILFIATIASIFWTGKGLFNFYMYGSCNGLNKSGFCALDPKGENNKVSQTGGSCGTGEGDESKVTLSGVNLDLFPSKNIGAKDEVVLIGCYSCDYTRKAYPLVKQLISENPVNYTFAHYPVKEETLYLLPIGYCAYKQDQAKYWELNDRLFAGEKSDIARREFVDTILKDIGYDVDAINSCSTSPETNSAVVERRIELEKTNIYGTPIVFINGKGLVGPKPYRVYERILKGWRFW</sequence>
<evidence type="ECO:0000313" key="4">
    <source>
        <dbReference type="Proteomes" id="UP000033860"/>
    </source>
</evidence>
<dbReference type="EMBL" id="LCNT01000009">
    <property type="protein sequence ID" value="KKU60563.1"/>
    <property type="molecule type" value="Genomic_DNA"/>
</dbReference>
<dbReference type="Gene3D" id="3.40.30.10">
    <property type="entry name" value="Glutaredoxin"/>
    <property type="match status" value="1"/>
</dbReference>
<evidence type="ECO:0000256" key="1">
    <source>
        <dbReference type="SAM" id="Phobius"/>
    </source>
</evidence>
<reference evidence="3 4" key="1">
    <citation type="journal article" date="2015" name="Nature">
        <title>rRNA introns, odd ribosomes, and small enigmatic genomes across a large radiation of phyla.</title>
        <authorList>
            <person name="Brown C.T."/>
            <person name="Hug L.A."/>
            <person name="Thomas B.C."/>
            <person name="Sharon I."/>
            <person name="Castelle C.J."/>
            <person name="Singh A."/>
            <person name="Wilkins M.J."/>
            <person name="Williams K.H."/>
            <person name="Banfield J.F."/>
        </authorList>
    </citation>
    <scope>NUCLEOTIDE SEQUENCE [LARGE SCALE GENOMIC DNA]</scope>
</reference>
<keyword evidence="1" id="KW-0812">Transmembrane</keyword>
<protein>
    <submittedName>
        <fullName evidence="3">Protein-disulfide isomerase-like protein</fullName>
    </submittedName>
</protein>
<dbReference type="InterPro" id="IPR001853">
    <property type="entry name" value="DSBA-like_thioredoxin_dom"/>
</dbReference>
<dbReference type="Pfam" id="PF01323">
    <property type="entry name" value="DSBA"/>
    <property type="match status" value="1"/>
</dbReference>
<name>A0A0G1U2H5_9BACT</name>
<evidence type="ECO:0000313" key="3">
    <source>
        <dbReference type="EMBL" id="KKU60563.1"/>
    </source>
</evidence>
<proteinExistence type="predicted"/>
<feature type="domain" description="DSBA-like thioredoxin" evidence="2">
    <location>
        <begin position="184"/>
        <end position="302"/>
    </location>
</feature>
<dbReference type="GO" id="GO:0016853">
    <property type="term" value="F:isomerase activity"/>
    <property type="evidence" value="ECO:0007669"/>
    <property type="project" value="UniProtKB-KW"/>
</dbReference>
<comment type="caution">
    <text evidence="3">The sequence shown here is derived from an EMBL/GenBank/DDBJ whole genome shotgun (WGS) entry which is preliminary data.</text>
</comment>
<accession>A0A0G1U2H5</accession>
<keyword evidence="1" id="KW-1133">Transmembrane helix</keyword>
<dbReference type="InterPro" id="IPR036249">
    <property type="entry name" value="Thioredoxin-like_sf"/>
</dbReference>
<dbReference type="Proteomes" id="UP000033860">
    <property type="component" value="Unassembled WGS sequence"/>
</dbReference>
<gene>
    <name evidence="3" type="ORF">UX85_C0009G0016</name>
</gene>
<dbReference type="SUPFAM" id="SSF52833">
    <property type="entry name" value="Thioredoxin-like"/>
    <property type="match status" value="1"/>
</dbReference>